<organism evidence="1 2">
    <name type="scientific">Meloidogyne enterolobii</name>
    <name type="common">Root-knot nematode worm</name>
    <name type="synonym">Meloidogyne mayaguensis</name>
    <dbReference type="NCBI Taxonomy" id="390850"/>
    <lineage>
        <taxon>Eukaryota</taxon>
        <taxon>Metazoa</taxon>
        <taxon>Ecdysozoa</taxon>
        <taxon>Nematoda</taxon>
        <taxon>Chromadorea</taxon>
        <taxon>Rhabditida</taxon>
        <taxon>Tylenchina</taxon>
        <taxon>Tylenchomorpha</taxon>
        <taxon>Tylenchoidea</taxon>
        <taxon>Meloidogynidae</taxon>
        <taxon>Meloidogyninae</taxon>
        <taxon>Meloidogyne</taxon>
    </lineage>
</organism>
<evidence type="ECO:0000313" key="2">
    <source>
        <dbReference type="Proteomes" id="UP001497535"/>
    </source>
</evidence>
<proteinExistence type="predicted"/>
<dbReference type="Proteomes" id="UP001497535">
    <property type="component" value="Unassembled WGS sequence"/>
</dbReference>
<name>A0ACB0YGU7_MELEN</name>
<gene>
    <name evidence="1" type="ORF">MENTE1834_LOCUS12084</name>
</gene>
<keyword evidence="2" id="KW-1185">Reference proteome</keyword>
<comment type="caution">
    <text evidence="1">The sequence shown here is derived from an EMBL/GenBank/DDBJ whole genome shotgun (WGS) entry which is preliminary data.</text>
</comment>
<accession>A0ACB0YGU7</accession>
<evidence type="ECO:0000313" key="1">
    <source>
        <dbReference type="EMBL" id="CAK5046469.1"/>
    </source>
</evidence>
<sequence length="355" mass="40615">MSTFLIYFLIIINICLINCSKISPNYSTKISSEHFENNFEDDFSFSLLDDAKINSKILFNKFDKISEKKIGKIKPQINKQSAVKLKAYQFNSDLTRDKFFPVSAAAYGNEENIRKCLNKTFINYELINFTKVYCNGHESQICSGFVALSHDDKAIILSFRGTNSFTQLLLESSEIACKSQTEVNIGGKVATYFTEIYEQLKAEGIIDCVKNLIKIYADYELWVTGHSLGGALASLAAAEMVSSGLINAQNIKLLTLGQPRTGNWDWAAAMDQILPYYNYRVVNHRDVIVHLPMRFFEGYHHYSTEIWYNNGMDGDEDGNEDTFIVCNDMDEDDDNCSNSLWQLKIFLKNNYFIYF</sequence>
<reference evidence="1" key="1">
    <citation type="submission" date="2023-11" db="EMBL/GenBank/DDBJ databases">
        <authorList>
            <person name="Poullet M."/>
        </authorList>
    </citation>
    <scope>NUCLEOTIDE SEQUENCE</scope>
    <source>
        <strain evidence="1">E1834</strain>
    </source>
</reference>
<dbReference type="EMBL" id="CAVMJV010000012">
    <property type="protein sequence ID" value="CAK5046469.1"/>
    <property type="molecule type" value="Genomic_DNA"/>
</dbReference>
<protein>
    <submittedName>
        <fullName evidence="1">Uncharacterized protein</fullName>
    </submittedName>
</protein>